<proteinExistence type="predicted"/>
<accession>A0AAV8W001</accession>
<protein>
    <submittedName>
        <fullName evidence="2">Uncharacterized protein</fullName>
    </submittedName>
</protein>
<keyword evidence="3" id="KW-1185">Reference proteome</keyword>
<dbReference type="GO" id="GO:0006363">
    <property type="term" value="P:termination of RNA polymerase I transcription"/>
    <property type="evidence" value="ECO:0007669"/>
    <property type="project" value="TreeGrafter"/>
</dbReference>
<feature type="region of interest" description="Disordered" evidence="1">
    <location>
        <begin position="36"/>
        <end position="76"/>
    </location>
</feature>
<dbReference type="AlphaFoldDB" id="A0AAV8W001"/>
<feature type="region of interest" description="Disordered" evidence="1">
    <location>
        <begin position="541"/>
        <end position="564"/>
    </location>
</feature>
<feature type="compositionally biased region" description="Polar residues" evidence="1">
    <location>
        <begin position="130"/>
        <end position="142"/>
    </location>
</feature>
<evidence type="ECO:0000313" key="3">
    <source>
        <dbReference type="Proteomes" id="UP001159042"/>
    </source>
</evidence>
<feature type="compositionally biased region" description="Basic and acidic residues" evidence="1">
    <location>
        <begin position="247"/>
        <end position="261"/>
    </location>
</feature>
<dbReference type="InterPro" id="IPR053078">
    <property type="entry name" value="TTF1-like"/>
</dbReference>
<dbReference type="PANTHER" id="PTHR46760">
    <property type="entry name" value="TRANSCRIPTION TERMINATION FACTOR 1"/>
    <property type="match status" value="1"/>
</dbReference>
<feature type="compositionally biased region" description="Basic and acidic residues" evidence="1">
    <location>
        <begin position="318"/>
        <end position="328"/>
    </location>
</feature>
<dbReference type="Proteomes" id="UP001159042">
    <property type="component" value="Unassembled WGS sequence"/>
</dbReference>
<feature type="compositionally biased region" description="Acidic residues" evidence="1">
    <location>
        <begin position="467"/>
        <end position="477"/>
    </location>
</feature>
<dbReference type="EMBL" id="JANEYG010000016">
    <property type="protein sequence ID" value="KAJ8919883.1"/>
    <property type="molecule type" value="Genomic_DNA"/>
</dbReference>
<dbReference type="Gene3D" id="1.10.10.60">
    <property type="entry name" value="Homeodomain-like"/>
    <property type="match status" value="1"/>
</dbReference>
<evidence type="ECO:0000313" key="2">
    <source>
        <dbReference type="EMBL" id="KAJ8919883.1"/>
    </source>
</evidence>
<gene>
    <name evidence="2" type="ORF">NQ315_006412</name>
</gene>
<dbReference type="GO" id="GO:0003682">
    <property type="term" value="F:chromatin binding"/>
    <property type="evidence" value="ECO:0007669"/>
    <property type="project" value="TreeGrafter"/>
</dbReference>
<reference evidence="2 3" key="1">
    <citation type="journal article" date="2023" name="Insect Mol. Biol.">
        <title>Genome sequencing provides insights into the evolution of gene families encoding plant cell wall-degrading enzymes in longhorned beetles.</title>
        <authorList>
            <person name="Shin N.R."/>
            <person name="Okamura Y."/>
            <person name="Kirsch R."/>
            <person name="Pauchet Y."/>
        </authorList>
    </citation>
    <scope>NUCLEOTIDE SEQUENCE [LARGE SCALE GENOMIC DNA]</scope>
    <source>
        <strain evidence="2">EAD_L_NR</strain>
    </source>
</reference>
<comment type="caution">
    <text evidence="2">The sequence shown here is derived from an EMBL/GenBank/DDBJ whole genome shotgun (WGS) entry which is preliminary data.</text>
</comment>
<feature type="region of interest" description="Disordered" evidence="1">
    <location>
        <begin position="291"/>
        <end position="368"/>
    </location>
</feature>
<feature type="compositionally biased region" description="Basic and acidic residues" evidence="1">
    <location>
        <begin position="40"/>
        <end position="61"/>
    </location>
</feature>
<dbReference type="GO" id="GO:0005730">
    <property type="term" value="C:nucleolus"/>
    <property type="evidence" value="ECO:0007669"/>
    <property type="project" value="TreeGrafter"/>
</dbReference>
<evidence type="ECO:0000256" key="1">
    <source>
        <dbReference type="SAM" id="MobiDB-lite"/>
    </source>
</evidence>
<feature type="compositionally biased region" description="Basic residues" evidence="1">
    <location>
        <begin position="157"/>
        <end position="167"/>
    </location>
</feature>
<feature type="region of interest" description="Disordered" evidence="1">
    <location>
        <begin position="449"/>
        <end position="480"/>
    </location>
</feature>
<sequence>MSSLAFTLNINNRGYQKPTSINSDSVPSTFSLTFANAPANDKKARPSDGDDDTASYKEHILGKKRKKKTKRDAVAPVSWTSLVETATTAVDTNRKKKKAEASDFVENNFDLSSYSSVANDKKKKSKHAHYSTSTVDISTSHGSFECPELDQFTDRHKSPKKKSKKHKKEQDGAQIVDNDLMNSSLKTSDCNFYINELEKSNKLYNICNDADVPEYLNIKKKKKTKRDIDILDLDEGVKVSKKCMEDKDSGSIRRGEAPERLKKAKKKKHRDVGLQCSELFVKNKIKSGESHEWENSVDPGFKKHKEVKYKNSPSPQTDAKDFYTDETSRKKKGLKHKVKVRDTLSFSGASVEPIPEPENAKKKKRKSFASISIDESDYQVYVDSDVPKPKKKKKRVKENDIIDISVEETEGGFEGKKCTADVIEGRRKKQRQDVDAVIDMVEDKYGISLQKKNKKKKRKSNALQENEQTDATEEVDEGFAAGTVTEDVSKIEVEDSCKMQANTDLFTDNSRKKENTFKKRLSDTPADESFTLVKVKEYYSSDDESAKSPIPKTEDLSSCSENEHLDDAEEDLEAVNKASIKVNAPSRGNCKSGSFPAIEISDNQDDSDKLRSLHVNLPFPVPPVHVILTGISLPKKGQLQKLKKANIPVKTGPFSTAEDELIIQNWKQFCKEYDLSMNAAPFIKFPIRMNPITKLNIVRYLAHGLDDRPLNRVYIRFRMLCKKHRIKVGRFSKEEDKAILDYMDTTNSTRPFRDLAELLNRTCLSVEKRYDRLREAYTEKFSVTLPVAEKFINKLMKIAHCGDVNELKDKKFTMKEWRKLSRKMDGVPVIKLQQAWTLKIYPRLFSKETDVRKVKLRLMRILWERNETDWRTVNWKEIAKHFKGFTPQKLYTMIKQLAVFHVPKDKHGSLKECLEFLKVKIKSYRQLPYTCKFKKIRLRQRAFRL</sequence>
<feature type="region of interest" description="Disordered" evidence="1">
    <location>
        <begin position="118"/>
        <end position="174"/>
    </location>
</feature>
<name>A0AAV8W001_9CUCU</name>
<feature type="compositionally biased region" description="Basic residues" evidence="1">
    <location>
        <begin position="451"/>
        <end position="460"/>
    </location>
</feature>
<feature type="compositionally biased region" description="Basic residues" evidence="1">
    <location>
        <begin position="329"/>
        <end position="339"/>
    </location>
</feature>
<feature type="region of interest" description="Disordered" evidence="1">
    <location>
        <begin position="247"/>
        <end position="268"/>
    </location>
</feature>
<organism evidence="2 3">
    <name type="scientific">Exocentrus adspersus</name>
    <dbReference type="NCBI Taxonomy" id="1586481"/>
    <lineage>
        <taxon>Eukaryota</taxon>
        <taxon>Metazoa</taxon>
        <taxon>Ecdysozoa</taxon>
        <taxon>Arthropoda</taxon>
        <taxon>Hexapoda</taxon>
        <taxon>Insecta</taxon>
        <taxon>Pterygota</taxon>
        <taxon>Neoptera</taxon>
        <taxon>Endopterygota</taxon>
        <taxon>Coleoptera</taxon>
        <taxon>Polyphaga</taxon>
        <taxon>Cucujiformia</taxon>
        <taxon>Chrysomeloidea</taxon>
        <taxon>Cerambycidae</taxon>
        <taxon>Lamiinae</taxon>
        <taxon>Acanthocinini</taxon>
        <taxon>Exocentrus</taxon>
    </lineage>
</organism>
<dbReference type="PANTHER" id="PTHR46760:SF1">
    <property type="entry name" value="TRANSCRIPTION TERMINATION FACTOR 1"/>
    <property type="match status" value="1"/>
</dbReference>